<keyword evidence="7" id="KW-0653">Protein transport</keyword>
<dbReference type="GO" id="GO:0005886">
    <property type="term" value="C:plasma membrane"/>
    <property type="evidence" value="ECO:0007669"/>
    <property type="project" value="UniProtKB-SubCell"/>
</dbReference>
<evidence type="ECO:0000256" key="1">
    <source>
        <dbReference type="ARBA" id="ARBA00004162"/>
    </source>
</evidence>
<evidence type="ECO:0000313" key="10">
    <source>
        <dbReference type="Proteomes" id="UP000092508"/>
    </source>
</evidence>
<sequence length="135" mass="14826">MAFQLGDDETQGIHEINLIPLIDIMLVLMIIFLVTATVLNPTVPLNLPKTTASVNNAPPQVVQISIDKNGQLFWDDTAITLAELDTRFAEQGRLAEPPTIQLRADQDSRYNTVAQVLATASQNQLTKIAFVSDPQ</sequence>
<dbReference type="Pfam" id="PF02472">
    <property type="entry name" value="ExbD"/>
    <property type="match status" value="1"/>
</dbReference>
<evidence type="ECO:0000256" key="3">
    <source>
        <dbReference type="ARBA" id="ARBA00022475"/>
    </source>
</evidence>
<dbReference type="GO" id="GO:0015031">
    <property type="term" value="P:protein transport"/>
    <property type="evidence" value="ECO:0007669"/>
    <property type="project" value="UniProtKB-KW"/>
</dbReference>
<evidence type="ECO:0000256" key="7">
    <source>
        <dbReference type="RuleBase" id="RU003879"/>
    </source>
</evidence>
<evidence type="ECO:0000256" key="2">
    <source>
        <dbReference type="ARBA" id="ARBA00005811"/>
    </source>
</evidence>
<keyword evidence="5 8" id="KW-1133">Transmembrane helix</keyword>
<comment type="caution">
    <text evidence="9">The sequence shown here is derived from an EMBL/GenBank/DDBJ whole genome shotgun (WGS) entry which is preliminary data.</text>
</comment>
<evidence type="ECO:0000256" key="4">
    <source>
        <dbReference type="ARBA" id="ARBA00022692"/>
    </source>
</evidence>
<keyword evidence="4 7" id="KW-0812">Transmembrane</keyword>
<proteinExistence type="inferred from homology"/>
<keyword evidence="6 8" id="KW-0472">Membrane</keyword>
<organism evidence="9 10">
    <name type="scientific">Faucicola atlantae</name>
    <dbReference type="NCBI Taxonomy" id="34059"/>
    <lineage>
        <taxon>Bacteria</taxon>
        <taxon>Pseudomonadati</taxon>
        <taxon>Pseudomonadota</taxon>
        <taxon>Gammaproteobacteria</taxon>
        <taxon>Moraxellales</taxon>
        <taxon>Moraxellaceae</taxon>
        <taxon>Faucicola</taxon>
    </lineage>
</organism>
<dbReference type="PANTHER" id="PTHR30558">
    <property type="entry name" value="EXBD MEMBRANE COMPONENT OF PMF-DRIVEN MACROMOLECULE IMPORT SYSTEM"/>
    <property type="match status" value="1"/>
</dbReference>
<evidence type="ECO:0000256" key="8">
    <source>
        <dbReference type="SAM" id="Phobius"/>
    </source>
</evidence>
<dbReference type="GO" id="GO:0022857">
    <property type="term" value="F:transmembrane transporter activity"/>
    <property type="evidence" value="ECO:0007669"/>
    <property type="project" value="InterPro"/>
</dbReference>
<keyword evidence="7" id="KW-0813">Transport</keyword>
<dbReference type="EMBL" id="LZMZ01000011">
    <property type="protein sequence ID" value="OBX79665.1"/>
    <property type="molecule type" value="Genomic_DNA"/>
</dbReference>
<evidence type="ECO:0000256" key="6">
    <source>
        <dbReference type="ARBA" id="ARBA00023136"/>
    </source>
</evidence>
<dbReference type="Proteomes" id="UP000092508">
    <property type="component" value="Unassembled WGS sequence"/>
</dbReference>
<keyword evidence="3" id="KW-1003">Cell membrane</keyword>
<dbReference type="Gene3D" id="3.30.420.270">
    <property type="match status" value="1"/>
</dbReference>
<evidence type="ECO:0000313" key="9">
    <source>
        <dbReference type="EMBL" id="OBX79665.1"/>
    </source>
</evidence>
<dbReference type="OrthoDB" id="9798629at2"/>
<name>A0A1B8QDH7_9GAMM</name>
<protein>
    <submittedName>
        <fullName evidence="9">Biopolymer transporter ExbD</fullName>
    </submittedName>
</protein>
<dbReference type="RefSeq" id="WP_067235776.1">
    <property type="nucleotide sequence ID" value="NZ_CP171125.1"/>
</dbReference>
<feature type="transmembrane region" description="Helical" evidence="8">
    <location>
        <begin position="18"/>
        <end position="39"/>
    </location>
</feature>
<reference evidence="9 10" key="1">
    <citation type="submission" date="2016-06" db="EMBL/GenBank/DDBJ databases">
        <title>Draft genome of Moraxella atlantae CCUG 66109.</title>
        <authorList>
            <person name="Salva-Serra F."/>
            <person name="Engstrom-Jakobsson H."/>
            <person name="Thorell K."/>
            <person name="Gonzales-Siles L."/>
            <person name="Karlsson R."/>
            <person name="Boulund F."/>
            <person name="Engstrand L."/>
            <person name="Kristiansson E."/>
            <person name="Moore E."/>
        </authorList>
    </citation>
    <scope>NUCLEOTIDE SEQUENCE [LARGE SCALE GENOMIC DNA]</scope>
    <source>
        <strain evidence="9 10">CCUG 66109</strain>
    </source>
</reference>
<dbReference type="InterPro" id="IPR003400">
    <property type="entry name" value="ExbD"/>
</dbReference>
<evidence type="ECO:0000256" key="5">
    <source>
        <dbReference type="ARBA" id="ARBA00022989"/>
    </source>
</evidence>
<dbReference type="PANTHER" id="PTHR30558:SF7">
    <property type="entry name" value="TOL-PAL SYSTEM PROTEIN TOLR"/>
    <property type="match status" value="1"/>
</dbReference>
<dbReference type="STRING" id="34059.A9308_05370"/>
<dbReference type="AlphaFoldDB" id="A0A1B8QDH7"/>
<comment type="similarity">
    <text evidence="2 7">Belongs to the ExbD/TolR family.</text>
</comment>
<gene>
    <name evidence="9" type="ORF">A9308_05370</name>
</gene>
<accession>A0A1B8QDH7</accession>
<comment type="subcellular location">
    <subcellularLocation>
        <location evidence="1">Cell membrane</location>
        <topology evidence="1">Single-pass membrane protein</topology>
    </subcellularLocation>
    <subcellularLocation>
        <location evidence="7">Cell membrane</location>
        <topology evidence="7">Single-pass type II membrane protein</topology>
    </subcellularLocation>
</comment>